<dbReference type="InterPro" id="IPR055188">
    <property type="entry name" value="Choice_anch_I"/>
</dbReference>
<dbReference type="NCBIfam" id="NF038117">
    <property type="entry name" value="choice_anch_I"/>
    <property type="match status" value="1"/>
</dbReference>
<feature type="domain" description="Choice-of-anchor I" evidence="3">
    <location>
        <begin position="260"/>
        <end position="622"/>
    </location>
</feature>
<keyword evidence="2" id="KW-0732">Signal</keyword>
<proteinExistence type="predicted"/>
<name>A0ABN2JJG8_9MICO</name>
<feature type="compositionally biased region" description="Basic and acidic residues" evidence="1">
    <location>
        <begin position="504"/>
        <end position="516"/>
    </location>
</feature>
<dbReference type="EMBL" id="BAAAPM010000005">
    <property type="protein sequence ID" value="GAA1729238.1"/>
    <property type="molecule type" value="Genomic_DNA"/>
</dbReference>
<dbReference type="RefSeq" id="WP_344248878.1">
    <property type="nucleotide sequence ID" value="NZ_BAAAPM010000005.1"/>
</dbReference>
<organism evidence="4 5">
    <name type="scientific">Isoptericola hypogeus</name>
    <dbReference type="NCBI Taxonomy" id="300179"/>
    <lineage>
        <taxon>Bacteria</taxon>
        <taxon>Bacillati</taxon>
        <taxon>Actinomycetota</taxon>
        <taxon>Actinomycetes</taxon>
        <taxon>Micrococcales</taxon>
        <taxon>Promicromonosporaceae</taxon>
        <taxon>Isoptericola</taxon>
    </lineage>
</organism>
<evidence type="ECO:0000256" key="2">
    <source>
        <dbReference type="SAM" id="SignalP"/>
    </source>
</evidence>
<feature type="signal peptide" evidence="2">
    <location>
        <begin position="1"/>
        <end position="32"/>
    </location>
</feature>
<dbReference type="InterPro" id="IPR052956">
    <property type="entry name" value="Mesenchyme-surface_protein"/>
</dbReference>
<dbReference type="SUPFAM" id="SSF50969">
    <property type="entry name" value="YVTN repeat-like/Quinoprotein amine dehydrogenase"/>
    <property type="match status" value="1"/>
</dbReference>
<evidence type="ECO:0000256" key="1">
    <source>
        <dbReference type="SAM" id="MobiDB-lite"/>
    </source>
</evidence>
<evidence type="ECO:0000313" key="5">
    <source>
        <dbReference type="Proteomes" id="UP001501138"/>
    </source>
</evidence>
<dbReference type="Gene3D" id="2.130.10.10">
    <property type="entry name" value="YVTN repeat-like/Quinoprotein amine dehydrogenase"/>
    <property type="match status" value="2"/>
</dbReference>
<evidence type="ECO:0000259" key="3">
    <source>
        <dbReference type="Pfam" id="PF22494"/>
    </source>
</evidence>
<dbReference type="PANTHER" id="PTHR46928">
    <property type="entry name" value="MESENCHYME-SPECIFIC CELL SURFACE GLYCOPROTEIN"/>
    <property type="match status" value="1"/>
</dbReference>
<sequence>MSRTSRPRPAGPARRPRVVAGTCAAAVTLALAVPLALPAAASSPARWWPGGTSGGAGVVDHPVSLSADGAGLALRPLGAYATGVFDESAAEIVAHHAGTQRLFSVNAQAGEVTVLDVARPSSPRKLFALKAAGVRAADGSTVPDGAVANSVAVRADGLVVVAVESEVKTDDGWLVLFDAAGDGDALGAWRVGALPDMVTITPDGAGAVVANEGEPADDFSVDPEGSVTVVELPDRLRPGHGSGRGSGHGWGHGHRYDDLDVRQSAVRTADFHAFEGEALPDGVRVFAPDAPAPDGSLAHRVSRNLEPEYVTVSKDSRTAYVALQEANAVAEVDLRRARVTDVWSLGSKDHSVPGQGIDPSDRDDAAAVREVPVRGLYMPDGIASFTSRGETYLVTANEGDAREWGDYAEPARVKDLGTGGLAPVCADSPASSLLDDADLGRLNVTTASGLSDDGSCYEQLFAMGARSFSVWTTDGELVFDSGNTFEQVTAEALGDAFNTNHSETSFDGRSDDKGPEPENLTIGKVGSRTYAFVGLERAGGVMVYDVTRPERSELVTYVSNRDYSVSVEDAIDDGEDAPTALEAAGDLGPEGLTFIQAEDSPTHRPLLAVASEVSGTTTLFEVDRLR</sequence>
<dbReference type="Pfam" id="PF22494">
    <property type="entry name" value="choice_anch_I"/>
    <property type="match status" value="2"/>
</dbReference>
<dbReference type="Proteomes" id="UP001501138">
    <property type="component" value="Unassembled WGS sequence"/>
</dbReference>
<dbReference type="InterPro" id="IPR011044">
    <property type="entry name" value="Quino_amine_DH_bsu"/>
</dbReference>
<reference evidence="4 5" key="1">
    <citation type="journal article" date="2019" name="Int. J. Syst. Evol. Microbiol.">
        <title>The Global Catalogue of Microorganisms (GCM) 10K type strain sequencing project: providing services to taxonomists for standard genome sequencing and annotation.</title>
        <authorList>
            <consortium name="The Broad Institute Genomics Platform"/>
            <consortium name="The Broad Institute Genome Sequencing Center for Infectious Disease"/>
            <person name="Wu L."/>
            <person name="Ma J."/>
        </authorList>
    </citation>
    <scope>NUCLEOTIDE SEQUENCE [LARGE SCALE GENOMIC DNA]</scope>
    <source>
        <strain evidence="4 5">JCM 15589</strain>
    </source>
</reference>
<protein>
    <recommendedName>
        <fullName evidence="3">Choice-of-anchor I domain-containing protein</fullName>
    </recommendedName>
</protein>
<accession>A0ABN2JJG8</accession>
<comment type="caution">
    <text evidence="4">The sequence shown here is derived from an EMBL/GenBank/DDBJ whole genome shotgun (WGS) entry which is preliminary data.</text>
</comment>
<evidence type="ECO:0000313" key="4">
    <source>
        <dbReference type="EMBL" id="GAA1729238.1"/>
    </source>
</evidence>
<keyword evidence="5" id="KW-1185">Reference proteome</keyword>
<feature type="region of interest" description="Disordered" evidence="1">
    <location>
        <begin position="496"/>
        <end position="522"/>
    </location>
</feature>
<gene>
    <name evidence="4" type="ORF">GCM10009809_25970</name>
</gene>
<feature type="chain" id="PRO_5047513374" description="Choice-of-anchor I domain-containing protein" evidence="2">
    <location>
        <begin position="33"/>
        <end position="626"/>
    </location>
</feature>
<feature type="domain" description="Choice-of-anchor I" evidence="3">
    <location>
        <begin position="88"/>
        <end position="232"/>
    </location>
</feature>
<dbReference type="PANTHER" id="PTHR46928:SF1">
    <property type="entry name" value="MESENCHYME-SPECIFIC CELL SURFACE GLYCOPROTEIN"/>
    <property type="match status" value="1"/>
</dbReference>
<dbReference type="InterPro" id="IPR015943">
    <property type="entry name" value="WD40/YVTN_repeat-like_dom_sf"/>
</dbReference>